<sequence length="124" mass="13664">MSFFPPKNPKLFFFFSAPPSPLVADHCTSNVSETSCLFLGSVPRTVQLSSVEQTSPPPFSLSLPRPKLQDKKKSPPGHSPRLLFRFIIIMTTLLCFVFCHRGVKAEGLQGFCSIANRALEPAVV</sequence>
<reference evidence="4" key="1">
    <citation type="journal article" date="2016" name="Nature">
        <title>Genome evolution in the allotetraploid frog Xenopus laevis.</title>
        <authorList>
            <person name="Session A.M."/>
            <person name="Uno Y."/>
            <person name="Kwon T."/>
            <person name="Chapman J.A."/>
            <person name="Toyoda A."/>
            <person name="Takahashi S."/>
            <person name="Fukui A."/>
            <person name="Hikosaka A."/>
            <person name="Suzuki A."/>
            <person name="Kondo M."/>
            <person name="van Heeringen S.J."/>
            <person name="Quigley I."/>
            <person name="Heinz S."/>
            <person name="Ogino H."/>
            <person name="Ochi H."/>
            <person name="Hellsten U."/>
            <person name="Lyons J.B."/>
            <person name="Simakov O."/>
            <person name="Putnam N."/>
            <person name="Stites J."/>
            <person name="Kuroki Y."/>
            <person name="Tanaka T."/>
            <person name="Michiue T."/>
            <person name="Watanabe M."/>
            <person name="Bogdanovic O."/>
            <person name="Lister R."/>
            <person name="Georgiou G."/>
            <person name="Paranjpe S.S."/>
            <person name="van Kruijsbergen I."/>
            <person name="Shu S."/>
            <person name="Carlson J."/>
            <person name="Kinoshita T."/>
            <person name="Ohta Y."/>
            <person name="Mawaribuchi S."/>
            <person name="Jenkins J."/>
            <person name="Grimwood J."/>
            <person name="Schmutz J."/>
            <person name="Mitros T."/>
            <person name="Mozaffari S.V."/>
            <person name="Suzuki Y."/>
            <person name="Haramoto Y."/>
            <person name="Yamamoto T.S."/>
            <person name="Takagi C."/>
            <person name="Heald R."/>
            <person name="Miller K."/>
            <person name="Haudenschild C."/>
            <person name="Kitzman J."/>
            <person name="Nakayama T."/>
            <person name="Izutsu Y."/>
            <person name="Robert J."/>
            <person name="Fortriede J."/>
            <person name="Burns K."/>
            <person name="Lotay V."/>
            <person name="Karimi K."/>
            <person name="Yasuoka Y."/>
            <person name="Dichmann D.S."/>
            <person name="Flajnik M.F."/>
            <person name="Houston D.W."/>
            <person name="Shendure J."/>
            <person name="DuPasquier L."/>
            <person name="Vize P.D."/>
            <person name="Zorn A.M."/>
            <person name="Ito M."/>
            <person name="Marcotte E.M."/>
            <person name="Wallingford J.B."/>
            <person name="Ito Y."/>
            <person name="Asashima M."/>
            <person name="Ueno N."/>
            <person name="Matsuda Y."/>
            <person name="Veenstra G.J."/>
            <person name="Fujiyama A."/>
            <person name="Harland R.M."/>
            <person name="Taira M."/>
            <person name="Rokhsar D.S."/>
        </authorList>
    </citation>
    <scope>NUCLEOTIDE SEQUENCE [LARGE SCALE GENOMIC DNA]</scope>
    <source>
        <strain evidence="4">J</strain>
    </source>
</reference>
<dbReference type="AlphaFoldDB" id="A0A974DC71"/>
<keyword evidence="2" id="KW-0812">Transmembrane</keyword>
<dbReference type="EMBL" id="CM004470">
    <property type="protein sequence ID" value="OCT88026.1"/>
    <property type="molecule type" value="Genomic_DNA"/>
</dbReference>
<keyword evidence="2" id="KW-0472">Membrane</keyword>
<keyword evidence="2" id="KW-1133">Transmembrane helix</keyword>
<feature type="transmembrane region" description="Helical" evidence="2">
    <location>
        <begin position="82"/>
        <end position="99"/>
    </location>
</feature>
<organism evidence="3 4">
    <name type="scientific">Xenopus laevis</name>
    <name type="common">African clawed frog</name>
    <dbReference type="NCBI Taxonomy" id="8355"/>
    <lineage>
        <taxon>Eukaryota</taxon>
        <taxon>Metazoa</taxon>
        <taxon>Chordata</taxon>
        <taxon>Craniata</taxon>
        <taxon>Vertebrata</taxon>
        <taxon>Euteleostomi</taxon>
        <taxon>Amphibia</taxon>
        <taxon>Batrachia</taxon>
        <taxon>Anura</taxon>
        <taxon>Pipoidea</taxon>
        <taxon>Pipidae</taxon>
        <taxon>Xenopodinae</taxon>
        <taxon>Xenopus</taxon>
        <taxon>Xenopus</taxon>
    </lineage>
</organism>
<dbReference type="Proteomes" id="UP000694892">
    <property type="component" value="Chromosome 3L"/>
</dbReference>
<protein>
    <submittedName>
        <fullName evidence="3">Uncharacterized protein</fullName>
    </submittedName>
</protein>
<evidence type="ECO:0000313" key="4">
    <source>
        <dbReference type="Proteomes" id="UP000694892"/>
    </source>
</evidence>
<feature type="region of interest" description="Disordered" evidence="1">
    <location>
        <begin position="50"/>
        <end position="79"/>
    </location>
</feature>
<proteinExistence type="predicted"/>
<evidence type="ECO:0000256" key="1">
    <source>
        <dbReference type="SAM" id="MobiDB-lite"/>
    </source>
</evidence>
<gene>
    <name evidence="3" type="ORF">XELAEV_18016655mg</name>
</gene>
<evidence type="ECO:0000256" key="2">
    <source>
        <dbReference type="SAM" id="Phobius"/>
    </source>
</evidence>
<evidence type="ECO:0000313" key="3">
    <source>
        <dbReference type="EMBL" id="OCT88026.1"/>
    </source>
</evidence>
<name>A0A974DC71_XENLA</name>
<accession>A0A974DC71</accession>